<dbReference type="Proteomes" id="UP000485484">
    <property type="component" value="Unassembled WGS sequence"/>
</dbReference>
<keyword evidence="3 7" id="KW-0808">Transferase</keyword>
<dbReference type="PROSITE" id="PS01348">
    <property type="entry name" value="MRAY_2"/>
    <property type="match status" value="1"/>
</dbReference>
<evidence type="ECO:0000256" key="3">
    <source>
        <dbReference type="ARBA" id="ARBA00022679"/>
    </source>
</evidence>
<dbReference type="EMBL" id="MWAK01000317">
    <property type="protein sequence ID" value="OPZ89879.1"/>
    <property type="molecule type" value="Genomic_DNA"/>
</dbReference>
<dbReference type="GO" id="GO:0051992">
    <property type="term" value="F:UDP-N-acetylmuramoyl-L-alanyl-D-glutamyl-meso-2,6-diaminopimelyl-D-alanyl-D-alanine:undecaprenyl-phosphate transferase activity"/>
    <property type="evidence" value="ECO:0007669"/>
    <property type="project" value="RHEA"/>
</dbReference>
<evidence type="ECO:0000256" key="1">
    <source>
        <dbReference type="ARBA" id="ARBA00004141"/>
    </source>
</evidence>
<feature type="transmembrane region" description="Helical" evidence="7">
    <location>
        <begin position="257"/>
        <end position="278"/>
    </location>
</feature>
<feature type="transmembrane region" description="Helical" evidence="7">
    <location>
        <begin position="129"/>
        <end position="148"/>
    </location>
</feature>
<dbReference type="Pfam" id="PF10555">
    <property type="entry name" value="MraY_sig1"/>
    <property type="match status" value="1"/>
</dbReference>
<evidence type="ECO:0000256" key="4">
    <source>
        <dbReference type="ARBA" id="ARBA00022692"/>
    </source>
</evidence>
<comment type="subcellular location">
    <subcellularLocation>
        <location evidence="7">Cell membrane</location>
        <topology evidence="7">Multi-pass membrane protein</topology>
    </subcellularLocation>
    <subcellularLocation>
        <location evidence="1">Membrane</location>
        <topology evidence="1">Multi-pass membrane protein</topology>
    </subcellularLocation>
</comment>
<dbReference type="GO" id="GO:0005886">
    <property type="term" value="C:plasma membrane"/>
    <property type="evidence" value="ECO:0007669"/>
    <property type="project" value="UniProtKB-SubCell"/>
</dbReference>
<feature type="transmembrane region" description="Helical" evidence="7">
    <location>
        <begin position="233"/>
        <end position="250"/>
    </location>
</feature>
<accession>A0A1V5M9I8</accession>
<evidence type="ECO:0000256" key="5">
    <source>
        <dbReference type="ARBA" id="ARBA00022989"/>
    </source>
</evidence>
<dbReference type="InterPro" id="IPR018480">
    <property type="entry name" value="PNAcMuramoyl-5peptid_Trfase_CS"/>
</dbReference>
<evidence type="ECO:0000313" key="11">
    <source>
        <dbReference type="Proteomes" id="UP000485484"/>
    </source>
</evidence>
<evidence type="ECO:0000256" key="9">
    <source>
        <dbReference type="PIRSR" id="PIRSR600715-1"/>
    </source>
</evidence>
<dbReference type="GO" id="GO:0009252">
    <property type="term" value="P:peptidoglycan biosynthetic process"/>
    <property type="evidence" value="ECO:0007669"/>
    <property type="project" value="UniProtKB-UniRule"/>
</dbReference>
<dbReference type="GO" id="GO:0046872">
    <property type="term" value="F:metal ion binding"/>
    <property type="evidence" value="ECO:0007669"/>
    <property type="project" value="UniProtKB-KW"/>
</dbReference>
<feature type="transmembrane region" description="Helical" evidence="7">
    <location>
        <begin position="332"/>
        <end position="351"/>
    </location>
</feature>
<keyword evidence="7" id="KW-1003">Cell membrane</keyword>
<reference evidence="10 11" key="1">
    <citation type="submission" date="2017-02" db="EMBL/GenBank/DDBJ databases">
        <title>Delving into the versatile metabolic prowess of the omnipresent phylum Bacteroidetes.</title>
        <authorList>
            <person name="Nobu M.K."/>
            <person name="Mei R."/>
            <person name="Narihiro T."/>
            <person name="Kuroda K."/>
            <person name="Liu W.-T."/>
        </authorList>
    </citation>
    <scope>NUCLEOTIDE SEQUENCE [LARGE SCALE GENOMIC DNA]</scope>
    <source>
        <strain evidence="10">ADurb.Bin417</strain>
    </source>
</reference>
<feature type="transmembrane region" description="Helical" evidence="7">
    <location>
        <begin position="284"/>
        <end position="305"/>
    </location>
</feature>
<keyword evidence="7" id="KW-0961">Cell wall biogenesis/degradation</keyword>
<comment type="cofactor">
    <cofactor evidence="7 9">
        <name>Mg(2+)</name>
        <dbReference type="ChEBI" id="CHEBI:18420"/>
    </cofactor>
</comment>
<dbReference type="UniPathway" id="UPA00219"/>
<evidence type="ECO:0000256" key="2">
    <source>
        <dbReference type="ARBA" id="ARBA00005583"/>
    </source>
</evidence>
<dbReference type="NCBIfam" id="TIGR00445">
    <property type="entry name" value="mraY"/>
    <property type="match status" value="1"/>
</dbReference>
<keyword evidence="7 9" id="KW-0460">Magnesium</keyword>
<organism evidence="10 11">
    <name type="scientific">candidate division TA06 bacterium ADurb.Bin417</name>
    <dbReference type="NCBI Taxonomy" id="1852828"/>
    <lineage>
        <taxon>Bacteria</taxon>
        <taxon>Bacteria division TA06</taxon>
    </lineage>
</organism>
<dbReference type="PANTHER" id="PTHR22926">
    <property type="entry name" value="PHOSPHO-N-ACETYLMURAMOYL-PENTAPEPTIDE-TRANSFERASE"/>
    <property type="match status" value="1"/>
</dbReference>
<comment type="function">
    <text evidence="7">Catalyzes the initial step of the lipid cycle reactions in the biosynthesis of the cell wall peptidoglycan: transfers peptidoglycan precursor phospho-MurNAc-pentapeptide from UDP-MurNAc-pentapeptide onto the lipid carrier undecaprenyl phosphate, yielding undecaprenyl-pyrophosphoryl-MurNAc-pentapeptide, known as lipid I.</text>
</comment>
<keyword evidence="7" id="KW-0132">Cell division</keyword>
<feature type="binding site" evidence="9">
    <location>
        <position position="186"/>
    </location>
    <ligand>
        <name>Mg(2+)</name>
        <dbReference type="ChEBI" id="CHEBI:18420"/>
    </ligand>
</feature>
<dbReference type="InterPro" id="IPR003524">
    <property type="entry name" value="PNAcMuramoyl-5peptid_Trfase"/>
</dbReference>
<sequence length="354" mass="39268">MLYQLLYLLKDFWFGFNVFRYLTVRMVLGAFTSLFAVLYFGPGFIRSLRHLKHPDLLEFHASKYGTPTMGGILIIGSILLSVLLWADLSNKYLLLSLLVMLWLGATGFYDDYTKFIGNQAKGVRPLVKIVSQVALGLTVGLILFFGPFEVATTIYPPFFKEIIWELGAWYLALVILVITAASNTVNITDGLDGLAIGSVLMVAITFTAISYIVGNYVFANYLGITFIRGTEELAVLCASLVGASLGFLWFNAYPAEIFMGDTGSLALGGVLGIVAILIKQEFALLFAGGIFVLEALSVIIQVVSFKTRGKRVFKMTPIHHHFELLGWPESKLVIRFWILAIIFALFSLVTLKIR</sequence>
<dbReference type="HAMAP" id="MF_00038">
    <property type="entry name" value="MraY"/>
    <property type="match status" value="1"/>
</dbReference>
<feature type="transmembrane region" description="Helical" evidence="7">
    <location>
        <begin position="92"/>
        <end position="109"/>
    </location>
</feature>
<dbReference type="InterPro" id="IPR000715">
    <property type="entry name" value="Glycosyl_transferase_4"/>
</dbReference>
<dbReference type="EC" id="2.7.8.13" evidence="7 8"/>
<comment type="pathway">
    <text evidence="7">Cell wall biogenesis; peptidoglycan biosynthesis.</text>
</comment>
<keyword evidence="7" id="KW-0133">Cell shape</keyword>
<dbReference type="Pfam" id="PF00953">
    <property type="entry name" value="Glycos_transf_4"/>
    <property type="match status" value="1"/>
</dbReference>
<keyword evidence="7" id="KW-0131">Cell cycle</keyword>
<evidence type="ECO:0000256" key="6">
    <source>
        <dbReference type="ARBA" id="ARBA00023136"/>
    </source>
</evidence>
<feature type="transmembrane region" description="Helical" evidence="7">
    <location>
        <begin position="168"/>
        <end position="187"/>
    </location>
</feature>
<feature type="binding site" evidence="9">
    <location>
        <position position="261"/>
    </location>
    <ligand>
        <name>Mg(2+)</name>
        <dbReference type="ChEBI" id="CHEBI:18420"/>
    </ligand>
</feature>
<comment type="catalytic activity">
    <reaction evidence="7">
        <text>UDP-N-acetyl-alpha-D-muramoyl-L-alanyl-gamma-D-glutamyl-meso-2,6-diaminopimeloyl-D-alanyl-D-alanine + di-trans,octa-cis-undecaprenyl phosphate = di-trans,octa-cis-undecaprenyl diphospho-N-acetyl-alpha-D-muramoyl-L-alanyl-D-glutamyl-meso-2,6-diaminopimeloyl-D-alanyl-D-alanine + UMP</text>
        <dbReference type="Rhea" id="RHEA:28386"/>
        <dbReference type="ChEBI" id="CHEBI:57865"/>
        <dbReference type="ChEBI" id="CHEBI:60392"/>
        <dbReference type="ChEBI" id="CHEBI:61386"/>
        <dbReference type="ChEBI" id="CHEBI:61387"/>
        <dbReference type="EC" id="2.7.8.13"/>
    </reaction>
</comment>
<proteinExistence type="inferred from homology"/>
<comment type="similarity">
    <text evidence="2 7">Belongs to the glycosyltransferase 4 family. MraY subfamily.</text>
</comment>
<keyword evidence="6 7" id="KW-0472">Membrane</keyword>
<comment type="caution">
    <text evidence="10">The sequence shown here is derived from an EMBL/GenBank/DDBJ whole genome shotgun (WGS) entry which is preliminary data.</text>
</comment>
<name>A0A1V5M9I8_UNCT6</name>
<feature type="transmembrane region" description="Helical" evidence="7">
    <location>
        <begin position="194"/>
        <end position="213"/>
    </location>
</feature>
<dbReference type="GO" id="GO:0051301">
    <property type="term" value="P:cell division"/>
    <property type="evidence" value="ECO:0007669"/>
    <property type="project" value="UniProtKB-KW"/>
</dbReference>
<protein>
    <recommendedName>
        <fullName evidence="7 8">Phospho-N-acetylmuramoyl-pentapeptide-transferase</fullName>
        <ecNumber evidence="7 8">2.7.8.13</ecNumber>
    </recommendedName>
    <alternativeName>
        <fullName evidence="7">UDP-MurNAc-pentapeptide phosphotransferase</fullName>
    </alternativeName>
</protein>
<keyword evidence="7" id="KW-0573">Peptidoglycan synthesis</keyword>
<feature type="transmembrane region" description="Helical" evidence="7">
    <location>
        <begin position="66"/>
        <end position="86"/>
    </location>
</feature>
<feature type="transmembrane region" description="Helical" evidence="7">
    <location>
        <begin position="20"/>
        <end position="45"/>
    </location>
</feature>
<dbReference type="GO" id="GO:0071555">
    <property type="term" value="P:cell wall organization"/>
    <property type="evidence" value="ECO:0007669"/>
    <property type="project" value="UniProtKB-KW"/>
</dbReference>
<keyword evidence="4 7" id="KW-0812">Transmembrane</keyword>
<dbReference type="PROSITE" id="PS01347">
    <property type="entry name" value="MRAY_1"/>
    <property type="match status" value="1"/>
</dbReference>
<keyword evidence="7 9" id="KW-0479">Metal-binding</keyword>
<evidence type="ECO:0000256" key="7">
    <source>
        <dbReference type="HAMAP-Rule" id="MF_00038"/>
    </source>
</evidence>
<dbReference type="PANTHER" id="PTHR22926:SF5">
    <property type="entry name" value="PHOSPHO-N-ACETYLMURAMOYL-PENTAPEPTIDE-TRANSFERASE HOMOLOG"/>
    <property type="match status" value="1"/>
</dbReference>
<gene>
    <name evidence="7 10" type="primary">mraY</name>
    <name evidence="10" type="ORF">BWY73_01427</name>
</gene>
<evidence type="ECO:0000256" key="8">
    <source>
        <dbReference type="NCBIfam" id="TIGR00445"/>
    </source>
</evidence>
<dbReference type="GO" id="GO:0008963">
    <property type="term" value="F:phospho-N-acetylmuramoyl-pentapeptide-transferase activity"/>
    <property type="evidence" value="ECO:0007669"/>
    <property type="project" value="UniProtKB-UniRule"/>
</dbReference>
<keyword evidence="5 7" id="KW-1133">Transmembrane helix</keyword>
<dbReference type="CDD" id="cd06852">
    <property type="entry name" value="GT_MraY"/>
    <property type="match status" value="1"/>
</dbReference>
<dbReference type="GO" id="GO:0008360">
    <property type="term" value="P:regulation of cell shape"/>
    <property type="evidence" value="ECO:0007669"/>
    <property type="project" value="UniProtKB-KW"/>
</dbReference>
<evidence type="ECO:0000313" key="10">
    <source>
        <dbReference type="EMBL" id="OPZ89879.1"/>
    </source>
</evidence>
<dbReference type="AlphaFoldDB" id="A0A1V5M9I8"/>